<comment type="caution">
    <text evidence="2">The sequence shown here is derived from an EMBL/GenBank/DDBJ whole genome shotgun (WGS) entry which is preliminary data.</text>
</comment>
<feature type="transmembrane region" description="Helical" evidence="1">
    <location>
        <begin position="28"/>
        <end position="53"/>
    </location>
</feature>
<proteinExistence type="predicted"/>
<evidence type="ECO:0000256" key="1">
    <source>
        <dbReference type="SAM" id="Phobius"/>
    </source>
</evidence>
<keyword evidence="3" id="KW-1185">Reference proteome</keyword>
<dbReference type="Proteomes" id="UP000807342">
    <property type="component" value="Unassembled WGS sequence"/>
</dbReference>
<name>A0A9P6BVC3_9AGAR</name>
<keyword evidence="1" id="KW-1133">Transmembrane helix</keyword>
<feature type="non-terminal residue" evidence="2">
    <location>
        <position position="233"/>
    </location>
</feature>
<feature type="transmembrane region" description="Helical" evidence="1">
    <location>
        <begin position="101"/>
        <end position="124"/>
    </location>
</feature>
<protein>
    <submittedName>
        <fullName evidence="2">Uncharacterized protein</fullName>
    </submittedName>
</protein>
<feature type="transmembrane region" description="Helical" evidence="1">
    <location>
        <begin position="176"/>
        <end position="194"/>
    </location>
</feature>
<accession>A0A9P6BVC3</accession>
<organism evidence="2 3">
    <name type="scientific">Macrolepiota fuliginosa MF-IS2</name>
    <dbReference type="NCBI Taxonomy" id="1400762"/>
    <lineage>
        <taxon>Eukaryota</taxon>
        <taxon>Fungi</taxon>
        <taxon>Dikarya</taxon>
        <taxon>Basidiomycota</taxon>
        <taxon>Agaricomycotina</taxon>
        <taxon>Agaricomycetes</taxon>
        <taxon>Agaricomycetidae</taxon>
        <taxon>Agaricales</taxon>
        <taxon>Agaricineae</taxon>
        <taxon>Agaricaceae</taxon>
        <taxon>Macrolepiota</taxon>
    </lineage>
</organism>
<keyword evidence="1" id="KW-0812">Transmembrane</keyword>
<sequence>MESVPSELMDLVLQLVTMNYISGSEYTINGLCLITKLLIIVSLLSFLACEWVYTLQQEFRSPYLLNLYVAFKLRVIAQPPGMQIRKLPFFVFFHLASIRNLGYFSAGGGLLFSLSCVVGALLVWPTASASVDALADVFLPVVTEPSTRCFLLTHVTPIVPYQFRHCWVQSLSWSLIYARLTEASVVVVCAVIWGRIRKFHSRTTNPLLKKIYQDAIVYSCGNCCPSIIVIPLR</sequence>
<evidence type="ECO:0000313" key="2">
    <source>
        <dbReference type="EMBL" id="KAF9441621.1"/>
    </source>
</evidence>
<keyword evidence="1" id="KW-0472">Membrane</keyword>
<dbReference type="OrthoDB" id="3120620at2759"/>
<dbReference type="AlphaFoldDB" id="A0A9P6BVC3"/>
<dbReference type="EMBL" id="MU151837">
    <property type="protein sequence ID" value="KAF9441621.1"/>
    <property type="molecule type" value="Genomic_DNA"/>
</dbReference>
<evidence type="ECO:0000313" key="3">
    <source>
        <dbReference type="Proteomes" id="UP000807342"/>
    </source>
</evidence>
<reference evidence="2" key="1">
    <citation type="submission" date="2020-11" db="EMBL/GenBank/DDBJ databases">
        <authorList>
            <consortium name="DOE Joint Genome Institute"/>
            <person name="Ahrendt S."/>
            <person name="Riley R."/>
            <person name="Andreopoulos W."/>
            <person name="Labutti K."/>
            <person name="Pangilinan J."/>
            <person name="Ruiz-Duenas F.J."/>
            <person name="Barrasa J.M."/>
            <person name="Sanchez-Garcia M."/>
            <person name="Camarero S."/>
            <person name="Miyauchi S."/>
            <person name="Serrano A."/>
            <person name="Linde D."/>
            <person name="Babiker R."/>
            <person name="Drula E."/>
            <person name="Ayuso-Fernandez I."/>
            <person name="Pacheco R."/>
            <person name="Padilla G."/>
            <person name="Ferreira P."/>
            <person name="Barriuso J."/>
            <person name="Kellner H."/>
            <person name="Castanera R."/>
            <person name="Alfaro M."/>
            <person name="Ramirez L."/>
            <person name="Pisabarro A.G."/>
            <person name="Kuo A."/>
            <person name="Tritt A."/>
            <person name="Lipzen A."/>
            <person name="He G."/>
            <person name="Yan M."/>
            <person name="Ng V."/>
            <person name="Cullen D."/>
            <person name="Martin F."/>
            <person name="Rosso M.-N."/>
            <person name="Henrissat B."/>
            <person name="Hibbett D."/>
            <person name="Martinez A.T."/>
            <person name="Grigoriev I.V."/>
        </authorList>
    </citation>
    <scope>NUCLEOTIDE SEQUENCE</scope>
    <source>
        <strain evidence="2">MF-IS2</strain>
    </source>
</reference>
<gene>
    <name evidence="2" type="ORF">P691DRAFT_790906</name>
</gene>